<protein>
    <submittedName>
        <fullName evidence="2">Uncharacterized protein</fullName>
    </submittedName>
</protein>
<dbReference type="Proteomes" id="UP000822688">
    <property type="component" value="Chromosome 11"/>
</dbReference>
<reference evidence="2 3" key="1">
    <citation type="submission" date="2020-06" db="EMBL/GenBank/DDBJ databases">
        <title>WGS assembly of Ceratodon purpureus strain R40.</title>
        <authorList>
            <person name="Carey S.B."/>
            <person name="Jenkins J."/>
            <person name="Shu S."/>
            <person name="Lovell J.T."/>
            <person name="Sreedasyam A."/>
            <person name="Maumus F."/>
            <person name="Tiley G.P."/>
            <person name="Fernandez-Pozo N."/>
            <person name="Barry K."/>
            <person name="Chen C."/>
            <person name="Wang M."/>
            <person name="Lipzen A."/>
            <person name="Daum C."/>
            <person name="Saski C.A."/>
            <person name="Payton A.C."/>
            <person name="Mcbreen J.C."/>
            <person name="Conrad R.E."/>
            <person name="Kollar L.M."/>
            <person name="Olsson S."/>
            <person name="Huttunen S."/>
            <person name="Landis J.B."/>
            <person name="Wickett N.J."/>
            <person name="Johnson M.G."/>
            <person name="Rensing S.A."/>
            <person name="Grimwood J."/>
            <person name="Schmutz J."/>
            <person name="Mcdaniel S.F."/>
        </authorList>
    </citation>
    <scope>NUCLEOTIDE SEQUENCE [LARGE SCALE GENOMIC DNA]</scope>
    <source>
        <strain evidence="2 3">R40</strain>
    </source>
</reference>
<organism evidence="2 3">
    <name type="scientific">Ceratodon purpureus</name>
    <name type="common">Fire moss</name>
    <name type="synonym">Dicranum purpureum</name>
    <dbReference type="NCBI Taxonomy" id="3225"/>
    <lineage>
        <taxon>Eukaryota</taxon>
        <taxon>Viridiplantae</taxon>
        <taxon>Streptophyta</taxon>
        <taxon>Embryophyta</taxon>
        <taxon>Bryophyta</taxon>
        <taxon>Bryophytina</taxon>
        <taxon>Bryopsida</taxon>
        <taxon>Dicranidae</taxon>
        <taxon>Pseudoditrichales</taxon>
        <taxon>Ditrichaceae</taxon>
        <taxon>Ceratodon</taxon>
    </lineage>
</organism>
<evidence type="ECO:0000313" key="3">
    <source>
        <dbReference type="Proteomes" id="UP000822688"/>
    </source>
</evidence>
<accession>A0A8T0G9E3</accession>
<comment type="caution">
    <text evidence="2">The sequence shown here is derived from an EMBL/GenBank/DDBJ whole genome shotgun (WGS) entry which is preliminary data.</text>
</comment>
<feature type="region of interest" description="Disordered" evidence="1">
    <location>
        <begin position="25"/>
        <end position="57"/>
    </location>
</feature>
<sequence length="91" mass="9564">MRASHGDIQAQPIYMYGDGTVHSAQCTLPSPVTSKSPVGSSQGPRAKGDTHGRGGTRIQHCSAVQCSAVGESGDGFKPNLVRLRRTLPSRC</sequence>
<dbReference type="EMBL" id="CM026432">
    <property type="protein sequence ID" value="KAG0555803.1"/>
    <property type="molecule type" value="Genomic_DNA"/>
</dbReference>
<proteinExistence type="predicted"/>
<dbReference type="AlphaFoldDB" id="A0A8T0G9E3"/>
<evidence type="ECO:0000256" key="1">
    <source>
        <dbReference type="SAM" id="MobiDB-lite"/>
    </source>
</evidence>
<feature type="compositionally biased region" description="Polar residues" evidence="1">
    <location>
        <begin position="25"/>
        <end position="43"/>
    </location>
</feature>
<name>A0A8T0G9E3_CERPU</name>
<evidence type="ECO:0000313" key="2">
    <source>
        <dbReference type="EMBL" id="KAG0555803.1"/>
    </source>
</evidence>
<gene>
    <name evidence="2" type="ORF">KC19_11G004300</name>
</gene>
<keyword evidence="3" id="KW-1185">Reference proteome</keyword>